<evidence type="ECO:0000313" key="5">
    <source>
        <dbReference type="Proteomes" id="UP000092213"/>
    </source>
</evidence>
<name>A0A193FGP5_9BORD</name>
<accession>A0A193FGP5</accession>
<evidence type="ECO:0000313" key="4">
    <source>
        <dbReference type="Proteomes" id="UP000091897"/>
    </source>
</evidence>
<sequence length="142" mass="14961">MKKTTTAIISFSLLLAPVCAFAADASPKAPTAEYGRPAVKASEGTCDGANSGDEKIGYVTSVGTSWFGTNNTTIAFQRYSSETTSIESSGLFTDSDEGIAQLDALMTAYLTGYPVTLYCMGRSPATHRYSFSSVWVGDIPAP</sequence>
<organism evidence="3 5">
    <name type="scientific">Bordetella bronchialis</name>
    <dbReference type="NCBI Taxonomy" id="463025"/>
    <lineage>
        <taxon>Bacteria</taxon>
        <taxon>Pseudomonadati</taxon>
        <taxon>Pseudomonadota</taxon>
        <taxon>Betaproteobacteria</taxon>
        <taxon>Burkholderiales</taxon>
        <taxon>Alcaligenaceae</taxon>
        <taxon>Bordetella</taxon>
    </lineage>
</organism>
<protein>
    <recommendedName>
        <fullName evidence="6">Secreted protein</fullName>
    </recommendedName>
</protein>
<gene>
    <name evidence="2" type="ORF">BAU06_11420</name>
    <name evidence="3" type="ORF">BAU08_11620</name>
</gene>
<reference evidence="4 5" key="1">
    <citation type="submission" date="2016-06" db="EMBL/GenBank/DDBJ databases">
        <title>Complete genome sequences of Bordetella bronchialis and Bordetella flabilis.</title>
        <authorList>
            <person name="LiPuma J.J."/>
            <person name="Spilker T."/>
        </authorList>
    </citation>
    <scope>NUCLEOTIDE SEQUENCE [LARGE SCALE GENOMIC DNA]</scope>
    <source>
        <strain evidence="3 5">AU17976</strain>
        <strain evidence="2 4">AU3182</strain>
    </source>
</reference>
<keyword evidence="1" id="KW-0732">Signal</keyword>
<feature type="signal peptide" evidence="1">
    <location>
        <begin position="1"/>
        <end position="22"/>
    </location>
</feature>
<dbReference type="KEGG" id="bbro:BAU06_11420"/>
<evidence type="ECO:0008006" key="6">
    <source>
        <dbReference type="Google" id="ProtNLM"/>
    </source>
</evidence>
<dbReference type="STRING" id="463025.BAU08_11620"/>
<evidence type="ECO:0000313" key="2">
    <source>
        <dbReference type="EMBL" id="ANN66810.1"/>
    </source>
</evidence>
<keyword evidence="4" id="KW-1185">Reference proteome</keyword>
<proteinExistence type="predicted"/>
<dbReference type="EMBL" id="CP016170">
    <property type="protein sequence ID" value="ANN66810.1"/>
    <property type="molecule type" value="Genomic_DNA"/>
</dbReference>
<dbReference type="RefSeq" id="WP_066348994.1">
    <property type="nucleotide sequence ID" value="NZ_CBCSFJ010000029.1"/>
</dbReference>
<evidence type="ECO:0000256" key="1">
    <source>
        <dbReference type="SAM" id="SignalP"/>
    </source>
</evidence>
<dbReference type="Proteomes" id="UP000091897">
    <property type="component" value="Chromosome"/>
</dbReference>
<dbReference type="EMBL" id="CP016171">
    <property type="protein sequence ID" value="ANN71887.1"/>
    <property type="molecule type" value="Genomic_DNA"/>
</dbReference>
<evidence type="ECO:0000313" key="3">
    <source>
        <dbReference type="EMBL" id="ANN71887.1"/>
    </source>
</evidence>
<dbReference type="Proteomes" id="UP000092213">
    <property type="component" value="Chromosome"/>
</dbReference>
<dbReference type="AlphaFoldDB" id="A0A193FGP5"/>
<feature type="chain" id="PRO_5008258156" description="Secreted protein" evidence="1">
    <location>
        <begin position="23"/>
        <end position="142"/>
    </location>
</feature>